<dbReference type="Proteomes" id="UP000663861">
    <property type="component" value="Unassembled WGS sequence"/>
</dbReference>
<evidence type="ECO:0000313" key="1">
    <source>
        <dbReference type="EMBL" id="CAE6480568.1"/>
    </source>
</evidence>
<reference evidence="1" key="1">
    <citation type="submission" date="2021-01" db="EMBL/GenBank/DDBJ databases">
        <authorList>
            <person name="Kaushik A."/>
        </authorList>
    </citation>
    <scope>NUCLEOTIDE SEQUENCE</scope>
    <source>
        <strain evidence="1">AG4-RS23</strain>
    </source>
</reference>
<evidence type="ECO:0000313" key="2">
    <source>
        <dbReference type="Proteomes" id="UP000663861"/>
    </source>
</evidence>
<dbReference type="AlphaFoldDB" id="A0A8H3CEY1"/>
<sequence>MVKKVKDSLQSTLDFLKGSPKKSLEDELSVLAIKCAMITYGVTELMKDDQVKHLALYDRLYGSKIWDTAQTLATSIHDHLKRNDEAPNLSKLHTIYTELENALTGEVSILMPEDYHRLFPLVGKIGRAYHAQSLVLASLCHQVATHFEKEKKREARETVERALAKTIDAFTAAGGLNKPVTNGIEHAANGASTNGVVSNGVGHTMTGEYDPDCERLYDDSIDEIKSCYITMDMNEGSDPKEKLEAARTKDQERLKLYRTRVTNGITAREFVDLTLIVYNDGSSSSIHKLHVKVLPTARLSYVKWMTAREIKDVEILRFEDPQKQPVPLDAEIKPLVKDNKCTLHVIVQGGKPKTNGSQ</sequence>
<organism evidence="1 2">
    <name type="scientific">Rhizoctonia solani</name>
    <dbReference type="NCBI Taxonomy" id="456999"/>
    <lineage>
        <taxon>Eukaryota</taxon>
        <taxon>Fungi</taxon>
        <taxon>Dikarya</taxon>
        <taxon>Basidiomycota</taxon>
        <taxon>Agaricomycotina</taxon>
        <taxon>Agaricomycetes</taxon>
        <taxon>Cantharellales</taxon>
        <taxon>Ceratobasidiaceae</taxon>
        <taxon>Rhizoctonia</taxon>
    </lineage>
</organism>
<accession>A0A8H3CEY1</accession>
<name>A0A8H3CEY1_9AGAM</name>
<proteinExistence type="predicted"/>
<comment type="caution">
    <text evidence="1">The sequence shown here is derived from an EMBL/GenBank/DDBJ whole genome shotgun (WGS) entry which is preliminary data.</text>
</comment>
<protein>
    <submittedName>
        <fullName evidence="1">Uncharacterized protein</fullName>
    </submittedName>
</protein>
<dbReference type="EMBL" id="CAJMWY010002043">
    <property type="protein sequence ID" value="CAE6480568.1"/>
    <property type="molecule type" value="Genomic_DNA"/>
</dbReference>
<gene>
    <name evidence="1" type="ORF">RDB_LOCUS97654</name>
</gene>